<dbReference type="GO" id="GO:0006397">
    <property type="term" value="P:mRNA processing"/>
    <property type="evidence" value="ECO:0007669"/>
    <property type="project" value="UniProtKB-KW"/>
</dbReference>
<dbReference type="Proteomes" id="UP001211065">
    <property type="component" value="Unassembled WGS sequence"/>
</dbReference>
<dbReference type="GO" id="GO:0004534">
    <property type="term" value="F:5'-3' RNA exonuclease activity"/>
    <property type="evidence" value="ECO:0007669"/>
    <property type="project" value="InterPro"/>
</dbReference>
<feature type="region of interest" description="Disordered" evidence="18">
    <location>
        <begin position="938"/>
        <end position="998"/>
    </location>
</feature>
<keyword evidence="5" id="KW-0698">rRNA processing</keyword>
<feature type="coiled-coil region" evidence="17">
    <location>
        <begin position="519"/>
        <end position="557"/>
    </location>
</feature>
<comment type="function">
    <text evidence="14">Possesses 5'-&gt;3' exoribonuclease activity. Required for the processing of nuclear mRNA and rRNA precursors. May promote the termination of transcription by RNA polymerase II. Essential for vegetative cell growth and chromosome segregation.</text>
</comment>
<dbReference type="InterPro" id="IPR041412">
    <property type="entry name" value="Xrn1_helical"/>
</dbReference>
<comment type="subcellular location">
    <subcellularLocation>
        <location evidence="1">Nucleus</location>
    </subcellularLocation>
</comment>
<dbReference type="InterPro" id="IPR017151">
    <property type="entry name" value="Xrn2/3/4"/>
</dbReference>
<evidence type="ECO:0000259" key="19">
    <source>
        <dbReference type="PROSITE" id="PS50158"/>
    </source>
</evidence>
<reference evidence="20" key="1">
    <citation type="submission" date="2020-05" db="EMBL/GenBank/DDBJ databases">
        <title>Phylogenomic resolution of chytrid fungi.</title>
        <authorList>
            <person name="Stajich J.E."/>
            <person name="Amses K."/>
            <person name="Simmons R."/>
            <person name="Seto K."/>
            <person name="Myers J."/>
            <person name="Bonds A."/>
            <person name="Quandt C.A."/>
            <person name="Barry K."/>
            <person name="Liu P."/>
            <person name="Grigoriev I."/>
            <person name="Longcore J.E."/>
            <person name="James T.Y."/>
        </authorList>
    </citation>
    <scope>NUCLEOTIDE SEQUENCE</scope>
    <source>
        <strain evidence="20">JEL0476</strain>
    </source>
</reference>
<keyword evidence="16" id="KW-0479">Metal-binding</keyword>
<dbReference type="GO" id="GO:0005634">
    <property type="term" value="C:nucleus"/>
    <property type="evidence" value="ECO:0007669"/>
    <property type="project" value="UniProtKB-SubCell"/>
</dbReference>
<keyword evidence="8" id="KW-0378">Hydrolase</keyword>
<dbReference type="SMART" id="SM00343">
    <property type="entry name" value="ZnF_C2HC"/>
    <property type="match status" value="1"/>
</dbReference>
<evidence type="ECO:0000256" key="14">
    <source>
        <dbReference type="ARBA" id="ARBA00046137"/>
    </source>
</evidence>
<evidence type="ECO:0000256" key="11">
    <source>
        <dbReference type="ARBA" id="ARBA00023054"/>
    </source>
</evidence>
<feature type="region of interest" description="Disordered" evidence="18">
    <location>
        <begin position="886"/>
        <end position="916"/>
    </location>
</feature>
<keyword evidence="16" id="KW-0862">Zinc</keyword>
<dbReference type="AlphaFoldDB" id="A0AAD5XZ72"/>
<dbReference type="Pfam" id="PF17846">
    <property type="entry name" value="XRN_M"/>
    <property type="match status" value="2"/>
</dbReference>
<protein>
    <recommendedName>
        <fullName evidence="3">5'-3' exoribonuclease 2</fullName>
    </recommendedName>
</protein>
<evidence type="ECO:0000256" key="12">
    <source>
        <dbReference type="ARBA" id="ARBA00023163"/>
    </source>
</evidence>
<dbReference type="CDD" id="cd18673">
    <property type="entry name" value="PIN_XRN1-2-like"/>
    <property type="match status" value="1"/>
</dbReference>
<evidence type="ECO:0000256" key="1">
    <source>
        <dbReference type="ARBA" id="ARBA00004123"/>
    </source>
</evidence>
<feature type="compositionally biased region" description="Polar residues" evidence="18">
    <location>
        <begin position="967"/>
        <end position="998"/>
    </location>
</feature>
<evidence type="ECO:0000256" key="7">
    <source>
        <dbReference type="ARBA" id="ARBA00022722"/>
    </source>
</evidence>
<evidence type="ECO:0000256" key="17">
    <source>
        <dbReference type="SAM" id="Coils"/>
    </source>
</evidence>
<evidence type="ECO:0000256" key="9">
    <source>
        <dbReference type="ARBA" id="ARBA00022839"/>
    </source>
</evidence>
<dbReference type="FunFam" id="3.40.50.12390:FF:000003">
    <property type="entry name" value="5'-3' exoribonuclease"/>
    <property type="match status" value="1"/>
</dbReference>
<comment type="subunit">
    <text evidence="15">Interacts with RAI1; the interaction is direct, stabilizes RAT1 protein structure and may stimulate its exoribonuclease activity. The interaction also stimulates RAI1 pyrophosphohydrolase activity, probably by recruiting it to mRNA substrates.</text>
</comment>
<evidence type="ECO:0000313" key="21">
    <source>
        <dbReference type="Proteomes" id="UP001211065"/>
    </source>
</evidence>
<evidence type="ECO:0000256" key="6">
    <source>
        <dbReference type="ARBA" id="ARBA00022664"/>
    </source>
</evidence>
<evidence type="ECO:0000256" key="8">
    <source>
        <dbReference type="ARBA" id="ARBA00022801"/>
    </source>
</evidence>
<dbReference type="GO" id="GO:0006364">
    <property type="term" value="P:rRNA processing"/>
    <property type="evidence" value="ECO:0007669"/>
    <property type="project" value="UniProtKB-KW"/>
</dbReference>
<feature type="compositionally biased region" description="Low complexity" evidence="18">
    <location>
        <begin position="1069"/>
        <end position="1104"/>
    </location>
</feature>
<evidence type="ECO:0000256" key="3">
    <source>
        <dbReference type="ARBA" id="ARBA00013845"/>
    </source>
</evidence>
<feature type="non-terminal residue" evidence="20">
    <location>
        <position position="1155"/>
    </location>
</feature>
<evidence type="ECO:0000256" key="10">
    <source>
        <dbReference type="ARBA" id="ARBA00023015"/>
    </source>
</evidence>
<evidence type="ECO:0000256" key="16">
    <source>
        <dbReference type="PROSITE-ProRule" id="PRU00047"/>
    </source>
</evidence>
<keyword evidence="13" id="KW-0539">Nucleus</keyword>
<evidence type="ECO:0000256" key="2">
    <source>
        <dbReference type="ARBA" id="ARBA00006994"/>
    </source>
</evidence>
<dbReference type="EMBL" id="JADGJW010000019">
    <property type="protein sequence ID" value="KAJ3227302.1"/>
    <property type="molecule type" value="Genomic_DNA"/>
</dbReference>
<dbReference type="GO" id="GO:0008270">
    <property type="term" value="F:zinc ion binding"/>
    <property type="evidence" value="ECO:0007669"/>
    <property type="project" value="UniProtKB-KW"/>
</dbReference>
<keyword evidence="6" id="KW-0507">mRNA processing</keyword>
<dbReference type="GO" id="GO:0006353">
    <property type="term" value="P:DNA-templated transcription termination"/>
    <property type="evidence" value="ECO:0007669"/>
    <property type="project" value="UniProtKB-KW"/>
</dbReference>
<keyword evidence="4" id="KW-0806">Transcription termination</keyword>
<feature type="domain" description="CCHC-type" evidence="19">
    <location>
        <begin position="265"/>
        <end position="279"/>
    </location>
</feature>
<feature type="region of interest" description="Disordered" evidence="18">
    <location>
        <begin position="1069"/>
        <end position="1155"/>
    </location>
</feature>
<dbReference type="PANTHER" id="PTHR12341">
    <property type="entry name" value="5'-&gt;3' EXORIBONUCLEASE"/>
    <property type="match status" value="1"/>
</dbReference>
<dbReference type="InterPro" id="IPR027073">
    <property type="entry name" value="5_3_exoribonuclease"/>
</dbReference>
<dbReference type="GO" id="GO:0003723">
    <property type="term" value="F:RNA binding"/>
    <property type="evidence" value="ECO:0007669"/>
    <property type="project" value="TreeGrafter"/>
</dbReference>
<keyword evidence="7" id="KW-0540">Nuclease</keyword>
<dbReference type="Gene3D" id="1.25.40.1050">
    <property type="match status" value="1"/>
</dbReference>
<dbReference type="PIRSF" id="PIRSF037239">
    <property type="entry name" value="Exonuclease_Xrn2"/>
    <property type="match status" value="1"/>
</dbReference>
<evidence type="ECO:0000313" key="20">
    <source>
        <dbReference type="EMBL" id="KAJ3227302.1"/>
    </source>
</evidence>
<feature type="compositionally biased region" description="Polar residues" evidence="18">
    <location>
        <begin position="1134"/>
        <end position="1146"/>
    </location>
</feature>
<dbReference type="InterPro" id="IPR004859">
    <property type="entry name" value="Xrn1_N"/>
</dbReference>
<keyword evidence="10" id="KW-0805">Transcription regulation</keyword>
<keyword evidence="11 17" id="KW-0175">Coiled coil</keyword>
<dbReference type="GO" id="GO:0000956">
    <property type="term" value="P:nuclear-transcribed mRNA catabolic process"/>
    <property type="evidence" value="ECO:0007669"/>
    <property type="project" value="TreeGrafter"/>
</dbReference>
<dbReference type="Gene3D" id="3.40.50.12390">
    <property type="match status" value="2"/>
</dbReference>
<evidence type="ECO:0000256" key="13">
    <source>
        <dbReference type="ARBA" id="ARBA00023242"/>
    </source>
</evidence>
<evidence type="ECO:0000256" key="15">
    <source>
        <dbReference type="ARBA" id="ARBA00046943"/>
    </source>
</evidence>
<evidence type="ECO:0000256" key="4">
    <source>
        <dbReference type="ARBA" id="ARBA00022472"/>
    </source>
</evidence>
<keyword evidence="9" id="KW-0269">Exonuclease</keyword>
<evidence type="ECO:0000256" key="18">
    <source>
        <dbReference type="SAM" id="MobiDB-lite"/>
    </source>
</evidence>
<dbReference type="Pfam" id="PF03159">
    <property type="entry name" value="XRN_N"/>
    <property type="match status" value="1"/>
</dbReference>
<dbReference type="FunFam" id="3.40.50.12390:FF:000005">
    <property type="entry name" value="5'-3' exoribonuclease 2"/>
    <property type="match status" value="1"/>
</dbReference>
<dbReference type="FunFam" id="1.25.40.1050:FF:000002">
    <property type="entry name" value="5'-3' exoribonuclease"/>
    <property type="match status" value="1"/>
</dbReference>
<gene>
    <name evidence="20" type="primary">XRN2</name>
    <name evidence="20" type="ORF">HK099_002667</name>
</gene>
<name>A0AAD5XZ72_9FUNG</name>
<keyword evidence="16" id="KW-0863">Zinc-finger</keyword>
<feature type="region of interest" description="Disordered" evidence="18">
    <location>
        <begin position="1010"/>
        <end position="1033"/>
    </location>
</feature>
<dbReference type="InterPro" id="IPR001878">
    <property type="entry name" value="Znf_CCHC"/>
</dbReference>
<keyword evidence="21" id="KW-1185">Reference proteome</keyword>
<sequence>MGIPAFFRWITVKYPKLTTQAEEENNTDINNVKIPVDATKPNPNGVEFDNLYLDMNGIIHPCTHPEDKPAPKNEDEMYKEIFLYIDRIFDIIRPRNLVYMAIDGVAPRAKMNQQRSRRFRAAQEAQILIEEQEKIRKDLMERNIVGEGEEKKEHFDSNCITPGTPFMTRLAIALRYYIAEKLNSNTAWSNIKVILSDASVPGEGEHKIMDYIRRTRNQPEYNPNTSHVLYGLDADLIMLAIATHEPHFYILREDVMFKNAGNTGCFICGQPGHLAAACKGTPVDQTKTKTVLPAKPYIIFHVAILREYLEMELAFNHPAVQWDLERALDDWVMLCFFVGNDFLPHLPSLDIKEGAIDKLVELWKKHVIEQQGYLTNSGDIDLKKVKGLMMDLGVLEDQIFIERRKGDERRREARRRRRAEAKKSEEMKNLPKVHPSEVFDLIPSYPVNMSAQQRQETNLKAISDKRSGVEWTPDDVRNKNAALLLKESFKKNISSTTSVNLAKSEITEQVIGVKRTIENVKLEDRTDLVEEAAESVEKEETEDAEKIEEEEDEEEIEEIESGIVDPILALNIPEEVKKVVSKKMAQKDIMENDSEEEPEDNVKLWESGWKQRYYNDKFQTEADNEEFKRKIVTAYVEGFCWVLKYYYQGVQSWTWYFPFHYSPFASDFDFIDELTITFDLGKPFNPYEQLMGVLPALSRKHVPEPFQDLMLNENSPIIDFYPEKFPIDLNGKKYAWQGVALLPFIDEKRLVEEMKPYYSQLTAEQQKECMIGSEYLWLGKQHEDFEEICSFYGKKQMLKDEDNICKLPGTDVLGSCKLDAEVCLPASTFYSPLEDFSDIFDNCSISVIYLMPSYEPGFLFPSKTLSQVKFPRKMLDSVDYEFVRSGGGSVRGNRGRGGRGGRGDSRGINGASGRFIRHGIGADNDAEYYERQLDTPAYFNNHPQQQGGRHLPHHRDKKGRYEESHISHSQQFTSYRGSYRGNTRSQRGGSSSYNHANSHNTQYQYRSEQTFQYQQRPAHTTRQPHHHTPRVGDFQYQPDQRYQQRPAFQPSQYQQPAYQQTSYQQPIYQQPPQFQPHHQRPPYQRPQYQQPPNQQQFSPSYQQPRGGYNQRQNVHPNINHRYNAYPPRGRGRGNYNSRENSSHNGQISGGFVPRD</sequence>
<keyword evidence="12" id="KW-0804">Transcription</keyword>
<comment type="similarity">
    <text evidence="2">Belongs to the 5'-3' exonuclease family. XRN2/RAT1 subfamily.</text>
</comment>
<evidence type="ECO:0000256" key="5">
    <source>
        <dbReference type="ARBA" id="ARBA00022552"/>
    </source>
</evidence>
<dbReference type="PROSITE" id="PS50158">
    <property type="entry name" value="ZF_CCHC"/>
    <property type="match status" value="1"/>
</dbReference>
<dbReference type="PANTHER" id="PTHR12341:SF41">
    <property type="entry name" value="5'-3' EXORIBONUCLEASE 2"/>
    <property type="match status" value="1"/>
</dbReference>
<accession>A0AAD5XZ72</accession>
<comment type="caution">
    <text evidence="20">The sequence shown here is derived from an EMBL/GenBank/DDBJ whole genome shotgun (WGS) entry which is preliminary data.</text>
</comment>
<organism evidence="20 21">
    <name type="scientific">Clydaea vesicula</name>
    <dbReference type="NCBI Taxonomy" id="447962"/>
    <lineage>
        <taxon>Eukaryota</taxon>
        <taxon>Fungi</taxon>
        <taxon>Fungi incertae sedis</taxon>
        <taxon>Chytridiomycota</taxon>
        <taxon>Chytridiomycota incertae sedis</taxon>
        <taxon>Chytridiomycetes</taxon>
        <taxon>Lobulomycetales</taxon>
        <taxon>Lobulomycetaceae</taxon>
        <taxon>Clydaea</taxon>
    </lineage>
</organism>
<proteinExistence type="inferred from homology"/>